<evidence type="ECO:0000313" key="3">
    <source>
        <dbReference type="Proteomes" id="UP001627154"/>
    </source>
</evidence>
<sequence>MHVGQRIKLKQISNLSQTEDFLKKDDEVFKHVSQLVQLHQYCIYCFDLLNTVTSCILVPTIFTVIVGLSVSGCLMVIECKEDINIALKMGTIYILCVEILLTTSYPSQKIYDASSDIFEDW</sequence>
<comment type="caution">
    <text evidence="2">The sequence shown here is derived from an EMBL/GenBank/DDBJ whole genome shotgun (WGS) entry which is preliminary data.</text>
</comment>
<evidence type="ECO:0000256" key="1">
    <source>
        <dbReference type="SAM" id="Phobius"/>
    </source>
</evidence>
<dbReference type="AlphaFoldDB" id="A0ABD2WQ57"/>
<keyword evidence="3" id="KW-1185">Reference proteome</keyword>
<keyword evidence="1" id="KW-1133">Transmembrane helix</keyword>
<reference evidence="2 3" key="1">
    <citation type="journal article" date="2024" name="bioRxiv">
        <title>A reference genome for Trichogramma kaykai: A tiny desert-dwelling parasitoid wasp with competing sex-ratio distorters.</title>
        <authorList>
            <person name="Culotta J."/>
            <person name="Lindsey A.R."/>
        </authorList>
    </citation>
    <scope>NUCLEOTIDE SEQUENCE [LARGE SCALE GENOMIC DNA]</scope>
    <source>
        <strain evidence="2 3">KSX58</strain>
    </source>
</reference>
<dbReference type="Proteomes" id="UP001627154">
    <property type="component" value="Unassembled WGS sequence"/>
</dbReference>
<evidence type="ECO:0000313" key="2">
    <source>
        <dbReference type="EMBL" id="KAL3395151.1"/>
    </source>
</evidence>
<organism evidence="2 3">
    <name type="scientific">Trichogramma kaykai</name>
    <dbReference type="NCBI Taxonomy" id="54128"/>
    <lineage>
        <taxon>Eukaryota</taxon>
        <taxon>Metazoa</taxon>
        <taxon>Ecdysozoa</taxon>
        <taxon>Arthropoda</taxon>
        <taxon>Hexapoda</taxon>
        <taxon>Insecta</taxon>
        <taxon>Pterygota</taxon>
        <taxon>Neoptera</taxon>
        <taxon>Endopterygota</taxon>
        <taxon>Hymenoptera</taxon>
        <taxon>Apocrita</taxon>
        <taxon>Proctotrupomorpha</taxon>
        <taxon>Chalcidoidea</taxon>
        <taxon>Trichogrammatidae</taxon>
        <taxon>Trichogramma</taxon>
    </lineage>
</organism>
<feature type="transmembrane region" description="Helical" evidence="1">
    <location>
        <begin position="56"/>
        <end position="77"/>
    </location>
</feature>
<name>A0ABD2WQ57_9HYME</name>
<accession>A0ABD2WQ57</accession>
<evidence type="ECO:0008006" key="4">
    <source>
        <dbReference type="Google" id="ProtNLM"/>
    </source>
</evidence>
<keyword evidence="1" id="KW-0472">Membrane</keyword>
<protein>
    <recommendedName>
        <fullName evidence="4">Odorant receptor</fullName>
    </recommendedName>
</protein>
<proteinExistence type="predicted"/>
<gene>
    <name evidence="2" type="ORF">TKK_010761</name>
</gene>
<dbReference type="EMBL" id="JBJJXI010000085">
    <property type="protein sequence ID" value="KAL3395151.1"/>
    <property type="molecule type" value="Genomic_DNA"/>
</dbReference>
<feature type="transmembrane region" description="Helical" evidence="1">
    <location>
        <begin position="83"/>
        <end position="101"/>
    </location>
</feature>
<keyword evidence="1" id="KW-0812">Transmembrane</keyword>